<reference evidence="1 2" key="1">
    <citation type="submission" date="2019-08" db="EMBL/GenBank/DDBJ databases">
        <authorList>
            <person name="Alioto T."/>
            <person name="Alioto T."/>
            <person name="Gomez Garrido J."/>
        </authorList>
    </citation>
    <scope>NUCLEOTIDE SEQUENCE [LARGE SCALE GENOMIC DNA]</scope>
</reference>
<dbReference type="EMBL" id="CABPRJ010000533">
    <property type="protein sequence ID" value="VVC30716.1"/>
    <property type="molecule type" value="Genomic_DNA"/>
</dbReference>
<proteinExistence type="predicted"/>
<accession>A0A5E4MLH9</accession>
<feature type="non-terminal residue" evidence="1">
    <location>
        <position position="1"/>
    </location>
</feature>
<gene>
    <name evidence="1" type="ORF">CINCED_3A015705</name>
</gene>
<keyword evidence="2" id="KW-1185">Reference proteome</keyword>
<dbReference type="AlphaFoldDB" id="A0A5E4MLH9"/>
<organism evidence="1 2">
    <name type="scientific">Cinara cedri</name>
    <dbReference type="NCBI Taxonomy" id="506608"/>
    <lineage>
        <taxon>Eukaryota</taxon>
        <taxon>Metazoa</taxon>
        <taxon>Ecdysozoa</taxon>
        <taxon>Arthropoda</taxon>
        <taxon>Hexapoda</taxon>
        <taxon>Insecta</taxon>
        <taxon>Pterygota</taxon>
        <taxon>Neoptera</taxon>
        <taxon>Paraneoptera</taxon>
        <taxon>Hemiptera</taxon>
        <taxon>Sternorrhyncha</taxon>
        <taxon>Aphidomorpha</taxon>
        <taxon>Aphidoidea</taxon>
        <taxon>Aphididae</taxon>
        <taxon>Lachninae</taxon>
        <taxon>Cinara</taxon>
    </lineage>
</organism>
<name>A0A5E4MLH9_9HEMI</name>
<evidence type="ECO:0000313" key="1">
    <source>
        <dbReference type="EMBL" id="VVC30716.1"/>
    </source>
</evidence>
<dbReference type="Proteomes" id="UP000325440">
    <property type="component" value="Unassembled WGS sequence"/>
</dbReference>
<sequence>HSNSLVDGNNIKGLIKSVNSTANSKKNPVPIIILFNLLVINLLADIKELDKGTIKTEKYSEEKHVRELIITYGTKMILKLNCLSKEQSNFTIDEIENQKEK</sequence>
<evidence type="ECO:0000313" key="2">
    <source>
        <dbReference type="Proteomes" id="UP000325440"/>
    </source>
</evidence>
<protein>
    <submittedName>
        <fullName evidence="1">Uncharacterized protein</fullName>
    </submittedName>
</protein>